<dbReference type="InterPro" id="IPR051941">
    <property type="entry name" value="BG_Antigen-Binding_Lectin"/>
</dbReference>
<accession>A0A9D4C7C8</accession>
<dbReference type="SUPFAM" id="SSF49785">
    <property type="entry name" value="Galactose-binding domain-like"/>
    <property type="match status" value="1"/>
</dbReference>
<protein>
    <submittedName>
        <fullName evidence="1">Uncharacterized protein</fullName>
    </submittedName>
</protein>
<dbReference type="EMBL" id="JAIWYP010000013">
    <property type="protein sequence ID" value="KAH3718811.1"/>
    <property type="molecule type" value="Genomic_DNA"/>
</dbReference>
<dbReference type="PANTHER" id="PTHR45713">
    <property type="entry name" value="FTP DOMAIN-CONTAINING PROTEIN"/>
    <property type="match status" value="1"/>
</dbReference>
<evidence type="ECO:0000313" key="1">
    <source>
        <dbReference type="EMBL" id="KAH3718811.1"/>
    </source>
</evidence>
<dbReference type="Gene3D" id="2.60.120.260">
    <property type="entry name" value="Galactose-binding domain-like"/>
    <property type="match status" value="1"/>
</dbReference>
<comment type="caution">
    <text evidence="1">The sequence shown here is derived from an EMBL/GenBank/DDBJ whole genome shotgun (WGS) entry which is preliminary data.</text>
</comment>
<name>A0A9D4C7C8_DREPO</name>
<dbReference type="Proteomes" id="UP000828390">
    <property type="component" value="Unassembled WGS sequence"/>
</dbReference>
<dbReference type="AlphaFoldDB" id="A0A9D4C7C8"/>
<dbReference type="InterPro" id="IPR008979">
    <property type="entry name" value="Galactose-bd-like_sf"/>
</dbReference>
<sequence>MFPFCSAFTNLALNKAATQTDTHIGGDASLAVDGSSFQAFSYADSGCTRTVSEDASWEVDLGDLYVINQVKIINRLGKYNTVVFPCL</sequence>
<evidence type="ECO:0000313" key="2">
    <source>
        <dbReference type="Proteomes" id="UP000828390"/>
    </source>
</evidence>
<keyword evidence="2" id="KW-1185">Reference proteome</keyword>
<dbReference type="PANTHER" id="PTHR45713:SF6">
    <property type="entry name" value="F5_8 TYPE C DOMAIN-CONTAINING PROTEIN"/>
    <property type="match status" value="1"/>
</dbReference>
<gene>
    <name evidence="1" type="ORF">DPMN_061622</name>
</gene>
<organism evidence="1 2">
    <name type="scientific">Dreissena polymorpha</name>
    <name type="common">Zebra mussel</name>
    <name type="synonym">Mytilus polymorpha</name>
    <dbReference type="NCBI Taxonomy" id="45954"/>
    <lineage>
        <taxon>Eukaryota</taxon>
        <taxon>Metazoa</taxon>
        <taxon>Spiralia</taxon>
        <taxon>Lophotrochozoa</taxon>
        <taxon>Mollusca</taxon>
        <taxon>Bivalvia</taxon>
        <taxon>Autobranchia</taxon>
        <taxon>Heteroconchia</taxon>
        <taxon>Euheterodonta</taxon>
        <taxon>Imparidentia</taxon>
        <taxon>Neoheterodontei</taxon>
        <taxon>Myida</taxon>
        <taxon>Dreissenoidea</taxon>
        <taxon>Dreissenidae</taxon>
        <taxon>Dreissena</taxon>
    </lineage>
</organism>
<reference evidence="1" key="2">
    <citation type="submission" date="2020-11" db="EMBL/GenBank/DDBJ databases">
        <authorList>
            <person name="McCartney M.A."/>
            <person name="Auch B."/>
            <person name="Kono T."/>
            <person name="Mallez S."/>
            <person name="Becker A."/>
            <person name="Gohl D.M."/>
            <person name="Silverstein K.A.T."/>
            <person name="Koren S."/>
            <person name="Bechman K.B."/>
            <person name="Herman A."/>
            <person name="Abrahante J.E."/>
            <person name="Garbe J."/>
        </authorList>
    </citation>
    <scope>NUCLEOTIDE SEQUENCE</scope>
    <source>
        <strain evidence="1">Duluth1</strain>
        <tissue evidence="1">Whole animal</tissue>
    </source>
</reference>
<proteinExistence type="predicted"/>
<reference evidence="1" key="1">
    <citation type="journal article" date="2019" name="bioRxiv">
        <title>The Genome of the Zebra Mussel, Dreissena polymorpha: A Resource for Invasive Species Research.</title>
        <authorList>
            <person name="McCartney M.A."/>
            <person name="Auch B."/>
            <person name="Kono T."/>
            <person name="Mallez S."/>
            <person name="Zhang Y."/>
            <person name="Obille A."/>
            <person name="Becker A."/>
            <person name="Abrahante J.E."/>
            <person name="Garbe J."/>
            <person name="Badalamenti J.P."/>
            <person name="Herman A."/>
            <person name="Mangelson H."/>
            <person name="Liachko I."/>
            <person name="Sullivan S."/>
            <person name="Sone E.D."/>
            <person name="Koren S."/>
            <person name="Silverstein K.A.T."/>
            <person name="Beckman K.B."/>
            <person name="Gohl D.M."/>
        </authorList>
    </citation>
    <scope>NUCLEOTIDE SEQUENCE</scope>
    <source>
        <strain evidence="1">Duluth1</strain>
        <tissue evidence="1">Whole animal</tissue>
    </source>
</reference>